<comment type="subcellular location">
    <subcellularLocation>
        <location evidence="2">Cell membrane</location>
        <topology evidence="2">Multi-pass membrane protein</topology>
    </subcellularLocation>
</comment>
<evidence type="ECO:0000256" key="12">
    <source>
        <dbReference type="ARBA" id="ARBA00023136"/>
    </source>
</evidence>
<keyword evidence="4" id="KW-1003">Cell membrane</keyword>
<keyword evidence="8 15" id="KW-0418">Kinase</keyword>
<evidence type="ECO:0000313" key="16">
    <source>
        <dbReference type="Proteomes" id="UP001589619"/>
    </source>
</evidence>
<dbReference type="PANTHER" id="PTHR34220:SF7">
    <property type="entry name" value="SENSOR HISTIDINE KINASE YPDA"/>
    <property type="match status" value="1"/>
</dbReference>
<sequence>MRKGLRKRRSRATDLWEIIIAARRWMLAYGLLIFLPACIMLFVYYEQSSRILQEEVTQTMQQTLKQAGINLSSRLDYVQKSSNSLFMNHKLYENLDPAIPIIERIDQSKELRNLLESVQTAPDIIRARIYTDPGNIYGFDLLNLFPLDNLKERPWREEVMNAGGSIVWTGIYKENYLDSGPARILSCVRILRHPRNFDRTLGVLMLDVPEKMVADIISELDFPAQGRVYMVNRSGTIIYSAEPSLIGTKAALAGESDEGILERSENGVDLFEVRAPIRAADWRLVLEVPKSDLTHRTTTLSQWSGIATIAGMTIMFLILVFMLMAFVINGMNRRIKSVVKTIRTEGVEGLEEPRTDRGGDFYLLERVVDHLVHRVKDLMEEAYRSKMLEREAELRALQAQINPHFLYNTLDTINWLAISRDADDISHMIESLSDYFRLSLNKGKDHVCVADEMELARVYLEIQQNRFPSTFKFVIEADPEANGCIIPKLTLQPIVENALLHGIRKNKSKTGTICISAKRSGDELEITVEDDGIGMEEQLASSLLSESRPLLRAEGNGSSYGLYNVNERIKLLAGYEYGMAVRSRLGEGTVVTVRLKAMQEKQTE</sequence>
<comment type="caution">
    <text evidence="15">The sequence shown here is derived from an EMBL/GenBank/DDBJ whole genome shotgun (WGS) entry which is preliminary data.</text>
</comment>
<evidence type="ECO:0000313" key="15">
    <source>
        <dbReference type="EMBL" id="MFB9754472.1"/>
    </source>
</evidence>
<dbReference type="InterPro" id="IPR003594">
    <property type="entry name" value="HATPase_dom"/>
</dbReference>
<dbReference type="Pfam" id="PF06580">
    <property type="entry name" value="His_kinase"/>
    <property type="match status" value="1"/>
</dbReference>
<keyword evidence="11" id="KW-0902">Two-component regulatory system</keyword>
<dbReference type="CDD" id="cd12912">
    <property type="entry name" value="PDC2_MCP_like"/>
    <property type="match status" value="1"/>
</dbReference>
<feature type="transmembrane region" description="Helical" evidence="13">
    <location>
        <begin position="26"/>
        <end position="45"/>
    </location>
</feature>
<evidence type="ECO:0000256" key="2">
    <source>
        <dbReference type="ARBA" id="ARBA00004651"/>
    </source>
</evidence>
<dbReference type="EC" id="2.7.13.3" evidence="3"/>
<evidence type="ECO:0000256" key="13">
    <source>
        <dbReference type="SAM" id="Phobius"/>
    </source>
</evidence>
<dbReference type="InterPro" id="IPR036890">
    <property type="entry name" value="HATPase_C_sf"/>
</dbReference>
<evidence type="ECO:0000256" key="3">
    <source>
        <dbReference type="ARBA" id="ARBA00012438"/>
    </source>
</evidence>
<evidence type="ECO:0000256" key="1">
    <source>
        <dbReference type="ARBA" id="ARBA00000085"/>
    </source>
</evidence>
<dbReference type="PROSITE" id="PS50109">
    <property type="entry name" value="HIS_KIN"/>
    <property type="match status" value="1"/>
</dbReference>
<feature type="transmembrane region" description="Helical" evidence="13">
    <location>
        <begin position="303"/>
        <end position="328"/>
    </location>
</feature>
<dbReference type="InterPro" id="IPR050640">
    <property type="entry name" value="Bact_2-comp_sensor_kinase"/>
</dbReference>
<accession>A0ABV5W1L8</accession>
<protein>
    <recommendedName>
        <fullName evidence="3">histidine kinase</fullName>
        <ecNumber evidence="3">2.7.13.3</ecNumber>
    </recommendedName>
</protein>
<evidence type="ECO:0000256" key="6">
    <source>
        <dbReference type="ARBA" id="ARBA00022692"/>
    </source>
</evidence>
<evidence type="ECO:0000256" key="11">
    <source>
        <dbReference type="ARBA" id="ARBA00023012"/>
    </source>
</evidence>
<evidence type="ECO:0000259" key="14">
    <source>
        <dbReference type="PROSITE" id="PS50109"/>
    </source>
</evidence>
<dbReference type="GO" id="GO:0004673">
    <property type="term" value="F:protein histidine kinase activity"/>
    <property type="evidence" value="ECO:0007669"/>
    <property type="project" value="UniProtKB-EC"/>
</dbReference>
<keyword evidence="16" id="KW-1185">Reference proteome</keyword>
<dbReference type="Pfam" id="PF02518">
    <property type="entry name" value="HATPase_c"/>
    <property type="match status" value="1"/>
</dbReference>
<dbReference type="SMART" id="SM00387">
    <property type="entry name" value="HATPase_c"/>
    <property type="match status" value="1"/>
</dbReference>
<dbReference type="InterPro" id="IPR010559">
    <property type="entry name" value="Sig_transdc_His_kin_internal"/>
</dbReference>
<gene>
    <name evidence="15" type="ORF">ACFFNY_23115</name>
</gene>
<evidence type="ECO:0000256" key="8">
    <source>
        <dbReference type="ARBA" id="ARBA00022777"/>
    </source>
</evidence>
<dbReference type="Proteomes" id="UP001589619">
    <property type="component" value="Unassembled WGS sequence"/>
</dbReference>
<dbReference type="InterPro" id="IPR005467">
    <property type="entry name" value="His_kinase_dom"/>
</dbReference>
<evidence type="ECO:0000256" key="4">
    <source>
        <dbReference type="ARBA" id="ARBA00022475"/>
    </source>
</evidence>
<evidence type="ECO:0000256" key="7">
    <source>
        <dbReference type="ARBA" id="ARBA00022741"/>
    </source>
</evidence>
<evidence type="ECO:0000256" key="5">
    <source>
        <dbReference type="ARBA" id="ARBA00022679"/>
    </source>
</evidence>
<dbReference type="EMBL" id="JBHMAG010000015">
    <property type="protein sequence ID" value="MFB9754472.1"/>
    <property type="molecule type" value="Genomic_DNA"/>
</dbReference>
<keyword evidence="12 13" id="KW-0472">Membrane</keyword>
<keyword evidence="7" id="KW-0547">Nucleotide-binding</keyword>
<keyword evidence="5 15" id="KW-0808">Transferase</keyword>
<name>A0ABV5W1L8_9BACL</name>
<keyword evidence="6 13" id="KW-0812">Transmembrane</keyword>
<reference evidence="15 16" key="1">
    <citation type="submission" date="2024-09" db="EMBL/GenBank/DDBJ databases">
        <authorList>
            <person name="Sun Q."/>
            <person name="Mori K."/>
        </authorList>
    </citation>
    <scope>NUCLEOTIDE SEQUENCE [LARGE SCALE GENOMIC DNA]</scope>
    <source>
        <strain evidence="15 16">JCM 12520</strain>
    </source>
</reference>
<dbReference type="PRINTS" id="PR00344">
    <property type="entry name" value="BCTRLSENSOR"/>
</dbReference>
<evidence type="ECO:0000256" key="10">
    <source>
        <dbReference type="ARBA" id="ARBA00022989"/>
    </source>
</evidence>
<dbReference type="SUPFAM" id="SSF55874">
    <property type="entry name" value="ATPase domain of HSP90 chaperone/DNA topoisomerase II/histidine kinase"/>
    <property type="match status" value="1"/>
</dbReference>
<dbReference type="Pfam" id="PF02743">
    <property type="entry name" value="dCache_1"/>
    <property type="match status" value="1"/>
</dbReference>
<keyword evidence="9" id="KW-0067">ATP-binding</keyword>
<keyword evidence="10 13" id="KW-1133">Transmembrane helix</keyword>
<dbReference type="InterPro" id="IPR033479">
    <property type="entry name" value="dCache_1"/>
</dbReference>
<feature type="domain" description="Histidine kinase" evidence="14">
    <location>
        <begin position="491"/>
        <end position="599"/>
    </location>
</feature>
<dbReference type="RefSeq" id="WP_344916066.1">
    <property type="nucleotide sequence ID" value="NZ_BAAAYO010000018.1"/>
</dbReference>
<proteinExistence type="predicted"/>
<evidence type="ECO:0000256" key="9">
    <source>
        <dbReference type="ARBA" id="ARBA00022840"/>
    </source>
</evidence>
<dbReference type="Gene3D" id="3.30.565.10">
    <property type="entry name" value="Histidine kinase-like ATPase, C-terminal domain"/>
    <property type="match status" value="1"/>
</dbReference>
<comment type="catalytic activity">
    <reaction evidence="1">
        <text>ATP + protein L-histidine = ADP + protein N-phospho-L-histidine.</text>
        <dbReference type="EC" id="2.7.13.3"/>
    </reaction>
</comment>
<dbReference type="Gene3D" id="3.30.450.20">
    <property type="entry name" value="PAS domain"/>
    <property type="match status" value="1"/>
</dbReference>
<organism evidence="15 16">
    <name type="scientific">Paenibacillus hodogayensis</name>
    <dbReference type="NCBI Taxonomy" id="279208"/>
    <lineage>
        <taxon>Bacteria</taxon>
        <taxon>Bacillati</taxon>
        <taxon>Bacillota</taxon>
        <taxon>Bacilli</taxon>
        <taxon>Bacillales</taxon>
        <taxon>Paenibacillaceae</taxon>
        <taxon>Paenibacillus</taxon>
    </lineage>
</organism>
<dbReference type="InterPro" id="IPR004358">
    <property type="entry name" value="Sig_transdc_His_kin-like_C"/>
</dbReference>
<dbReference type="PANTHER" id="PTHR34220">
    <property type="entry name" value="SENSOR HISTIDINE KINASE YPDA"/>
    <property type="match status" value="1"/>
</dbReference>